<dbReference type="Proteomes" id="UP001189624">
    <property type="component" value="Chromosome 4"/>
</dbReference>
<dbReference type="InterPro" id="IPR000101">
    <property type="entry name" value="GGT_peptidase"/>
</dbReference>
<dbReference type="InterPro" id="IPR043138">
    <property type="entry name" value="GGT_lsub"/>
</dbReference>
<feature type="binding site" evidence="2">
    <location>
        <position position="455"/>
    </location>
    <ligand>
        <name>L-glutamate</name>
        <dbReference type="ChEBI" id="CHEBI:29985"/>
    </ligand>
</feature>
<comment type="pathway">
    <text evidence="3">Sulfur metabolism; glutathione metabolism.</text>
</comment>
<keyword evidence="4" id="KW-0812">Transmembrane</keyword>
<dbReference type="InterPro" id="IPR043137">
    <property type="entry name" value="GGT_ssub_C"/>
</dbReference>
<feature type="binding site" evidence="2">
    <location>
        <position position="142"/>
    </location>
    <ligand>
        <name>L-glutamate</name>
        <dbReference type="ChEBI" id="CHEBI:29985"/>
    </ligand>
</feature>
<organism evidence="5 6">
    <name type="scientific">Sphenostylis stenocarpa</name>
    <dbReference type="NCBI Taxonomy" id="92480"/>
    <lineage>
        <taxon>Eukaryota</taxon>
        <taxon>Viridiplantae</taxon>
        <taxon>Streptophyta</taxon>
        <taxon>Embryophyta</taxon>
        <taxon>Tracheophyta</taxon>
        <taxon>Spermatophyta</taxon>
        <taxon>Magnoliopsida</taxon>
        <taxon>eudicotyledons</taxon>
        <taxon>Gunneridae</taxon>
        <taxon>Pentapetalae</taxon>
        <taxon>rosids</taxon>
        <taxon>fabids</taxon>
        <taxon>Fabales</taxon>
        <taxon>Fabaceae</taxon>
        <taxon>Papilionoideae</taxon>
        <taxon>50 kb inversion clade</taxon>
        <taxon>NPAAA clade</taxon>
        <taxon>indigoferoid/millettioid clade</taxon>
        <taxon>Phaseoleae</taxon>
        <taxon>Sphenostylis</taxon>
    </lineage>
</organism>
<dbReference type="EMBL" id="OY731401">
    <property type="protein sequence ID" value="CAJ1951561.1"/>
    <property type="molecule type" value="Genomic_DNA"/>
</dbReference>
<dbReference type="EC" id="3.4.19.13" evidence="3"/>
<comment type="catalytic activity">
    <reaction evidence="3">
        <text>an S-substituted glutathione + H2O = an S-substituted L-cysteinylglycine + L-glutamate</text>
        <dbReference type="Rhea" id="RHEA:59468"/>
        <dbReference type="ChEBI" id="CHEBI:15377"/>
        <dbReference type="ChEBI" id="CHEBI:29985"/>
        <dbReference type="ChEBI" id="CHEBI:90779"/>
        <dbReference type="ChEBI" id="CHEBI:143103"/>
        <dbReference type="EC" id="3.4.19.13"/>
    </reaction>
</comment>
<dbReference type="NCBIfam" id="TIGR00066">
    <property type="entry name" value="g_glut_trans"/>
    <property type="match status" value="1"/>
</dbReference>
<dbReference type="Gene3D" id="3.60.20.40">
    <property type="match status" value="1"/>
</dbReference>
<dbReference type="Pfam" id="PF01019">
    <property type="entry name" value="G_glu_transpept"/>
    <property type="match status" value="1"/>
</dbReference>
<comment type="function">
    <text evidence="3">Cleaves the gamma-glutamyl peptide bond of glutathione and glutathione conjugates.</text>
</comment>
<keyword evidence="3" id="KW-0378">Hydrolase</keyword>
<evidence type="ECO:0000256" key="1">
    <source>
        <dbReference type="PIRSR" id="PIRSR600101-1"/>
    </source>
</evidence>
<dbReference type="GO" id="GO:0006751">
    <property type="term" value="P:glutathione catabolic process"/>
    <property type="evidence" value="ECO:0007669"/>
    <property type="project" value="UniProtKB-UniRule"/>
</dbReference>
<feature type="transmembrane region" description="Helical" evidence="4">
    <location>
        <begin position="102"/>
        <end position="128"/>
    </location>
</feature>
<gene>
    <name evidence="5" type="ORF">AYBTSS11_LOCUS14838</name>
</gene>
<proteinExistence type="predicted"/>
<keyword evidence="3" id="KW-0808">Transferase</keyword>
<comment type="catalytic activity">
    <reaction evidence="3">
        <text>an N-terminal (5-L-glutamyl)-[peptide] + an alpha-amino acid = 5-L-glutamyl amino acid + an N-terminal L-alpha-aminoacyl-[peptide]</text>
        <dbReference type="Rhea" id="RHEA:23904"/>
        <dbReference type="Rhea" id="RHEA-COMP:9780"/>
        <dbReference type="Rhea" id="RHEA-COMP:9795"/>
        <dbReference type="ChEBI" id="CHEBI:77644"/>
        <dbReference type="ChEBI" id="CHEBI:78597"/>
        <dbReference type="ChEBI" id="CHEBI:78599"/>
        <dbReference type="ChEBI" id="CHEBI:78608"/>
        <dbReference type="EC" id="2.3.2.2"/>
    </reaction>
</comment>
<keyword evidence="6" id="KW-1185">Reference proteome</keyword>
<keyword evidence="4" id="KW-0472">Membrane</keyword>
<name>A0AA86VJY4_9FABA</name>
<dbReference type="GO" id="GO:0005886">
    <property type="term" value="C:plasma membrane"/>
    <property type="evidence" value="ECO:0007669"/>
    <property type="project" value="TreeGrafter"/>
</dbReference>
<evidence type="ECO:0000256" key="4">
    <source>
        <dbReference type="SAM" id="Phobius"/>
    </source>
</evidence>
<keyword evidence="4" id="KW-1133">Transmembrane helix</keyword>
<dbReference type="GO" id="GO:0103068">
    <property type="term" value="F:leukotriene C4 gamma-glutamyl transferase activity"/>
    <property type="evidence" value="ECO:0007669"/>
    <property type="project" value="UniProtKB-EC"/>
</dbReference>
<dbReference type="GO" id="GO:0036374">
    <property type="term" value="F:glutathione hydrolase activity"/>
    <property type="evidence" value="ECO:0007669"/>
    <property type="project" value="UniProtKB-UniRule"/>
</dbReference>
<evidence type="ECO:0000256" key="2">
    <source>
        <dbReference type="PIRSR" id="PIRSR600101-2"/>
    </source>
</evidence>
<feature type="binding site" evidence="2">
    <location>
        <position position="505"/>
    </location>
    <ligand>
        <name>L-glutamate</name>
        <dbReference type="ChEBI" id="CHEBI:29985"/>
    </ligand>
</feature>
<comment type="catalytic activity">
    <reaction evidence="3">
        <text>glutathione + H2O = L-cysteinylglycine + L-glutamate</text>
        <dbReference type="Rhea" id="RHEA:28807"/>
        <dbReference type="ChEBI" id="CHEBI:15377"/>
        <dbReference type="ChEBI" id="CHEBI:29985"/>
        <dbReference type="ChEBI" id="CHEBI:57925"/>
        <dbReference type="ChEBI" id="CHEBI:61694"/>
        <dbReference type="EC" id="3.4.19.13"/>
    </reaction>
</comment>
<dbReference type="SUPFAM" id="SSF56235">
    <property type="entry name" value="N-terminal nucleophile aminohydrolases (Ntn hydrolases)"/>
    <property type="match status" value="1"/>
</dbReference>
<dbReference type="Gene3D" id="1.10.246.130">
    <property type="match status" value="1"/>
</dbReference>
<feature type="binding site" evidence="2">
    <location>
        <begin position="431"/>
        <end position="433"/>
    </location>
    <ligand>
        <name>L-glutamate</name>
        <dbReference type="ChEBI" id="CHEBI:29985"/>
    </ligand>
</feature>
<reference evidence="5" key="1">
    <citation type="submission" date="2023-10" db="EMBL/GenBank/DDBJ databases">
        <authorList>
            <person name="Domelevo Entfellner J.-B."/>
        </authorList>
    </citation>
    <scope>NUCLEOTIDE SEQUENCE</scope>
</reference>
<dbReference type="PANTHER" id="PTHR11686">
    <property type="entry name" value="GAMMA GLUTAMYL TRANSPEPTIDASE"/>
    <property type="match status" value="1"/>
</dbReference>
<evidence type="ECO:0000313" key="5">
    <source>
        <dbReference type="EMBL" id="CAJ1951561.1"/>
    </source>
</evidence>
<sequence>MEHSPHNIMDSPLILQSEVLPDKHKWIKIVLWAFVAAAIVGLVVRDNTSYGVLSGAEKYTEGMTANQGDIVESDAGVVATDDARCSEIGVSLIKQGGHAVDAAVAAALCIGVVLSVSSGIGGGAFMVVRSSSTSQAQAFDMRETAPLAASKNMYEKNPKDKRLGALSMGVPGELAGLHAAWLKHGRLPWKTLLQPAIELAENGFVVSPALGGYLAKDANKILDDPGLRKIFAPNGVLLKEGDLCKNVELGRTLEIVAEQGPQAFYNGTTGEKLVNDVRKAGGILTMEDLRNYRLEITDAMTLNVMGYTIYGMPPPSSGTLALSLVLNILDSYGDPDAARGNLGLHRVIEALKFMFSIRMNLGDPNFVENIDDTISKMLSPSFAKDIQQKILDNTTFPPDYYMNRWSQLRDHGTSHLCIVDADRNAVSLTSTINYHFGAGFRSTSTGILVNNEMDDFSTPTDISPYKLPPAPANFIEPNKRPLSSMTPLIITKDDELVGVIGGSGGMNIVPAVIQVFINHFILGMKPLDAVLSPRIYHTLIPNVVRYENLTALNGDQIELSKERKIFLEERGHELSECEVLAVTQLVVQNFKTPINMNRKIGENINLHSKHGTLIAVSDPRKGGCPAAV</sequence>
<evidence type="ECO:0000313" key="6">
    <source>
        <dbReference type="Proteomes" id="UP001189624"/>
    </source>
</evidence>
<evidence type="ECO:0000256" key="3">
    <source>
        <dbReference type="RuleBase" id="RU368068"/>
    </source>
</evidence>
<dbReference type="PRINTS" id="PR01210">
    <property type="entry name" value="GGTRANSPTASE"/>
</dbReference>
<accession>A0AA86VJY4</accession>
<keyword evidence="3" id="KW-0012">Acyltransferase</keyword>
<dbReference type="AlphaFoldDB" id="A0AA86VJY4"/>
<feature type="active site" description="Nucleophile" evidence="1">
    <location>
        <position position="413"/>
    </location>
</feature>
<dbReference type="Gramene" id="rna-AYBTSS11_LOCUS14838">
    <property type="protein sequence ID" value="CAJ1951561.1"/>
    <property type="gene ID" value="gene-AYBTSS11_LOCUS14838"/>
</dbReference>
<dbReference type="InterPro" id="IPR029055">
    <property type="entry name" value="Ntn_hydrolases_N"/>
</dbReference>
<dbReference type="FunFam" id="1.10.246.130:FF:000001">
    <property type="entry name" value="Gamma-glutamyltransferase 5 isoform 1"/>
    <property type="match status" value="1"/>
</dbReference>
<dbReference type="EC" id="2.3.2.2" evidence="3"/>
<dbReference type="PANTHER" id="PTHR11686:SF9">
    <property type="entry name" value="RE13973P"/>
    <property type="match status" value="1"/>
</dbReference>
<feature type="transmembrane region" description="Helical" evidence="4">
    <location>
        <begin position="26"/>
        <end position="44"/>
    </location>
</feature>
<feature type="binding site" evidence="2">
    <location>
        <begin position="483"/>
        <end position="484"/>
    </location>
    <ligand>
        <name>L-glutamate</name>
        <dbReference type="ChEBI" id="CHEBI:29985"/>
    </ligand>
</feature>
<protein>
    <recommendedName>
        <fullName evidence="3">Glutathione hydrolase</fullName>
        <ecNumber evidence="3">2.3.2.2</ecNumber>
        <ecNumber evidence="3">3.4.19.13</ecNumber>
    </recommendedName>
    <alternativeName>
        <fullName evidence="3">Gamma-glutamyltransferase</fullName>
    </alternativeName>
    <alternativeName>
        <fullName evidence="3">Gamma-glutamyltranspeptidase</fullName>
    </alternativeName>
</protein>